<keyword evidence="2" id="KW-1185">Reference proteome</keyword>
<evidence type="ECO:0000313" key="2">
    <source>
        <dbReference type="Proteomes" id="UP001163714"/>
    </source>
</evidence>
<dbReference type="Proteomes" id="UP001163714">
    <property type="component" value="Unassembled WGS sequence"/>
</dbReference>
<sequence>MSVIKRLRDFVSTGEILTIIYHGGTNPGGKREVFPVQILPGEEKLKARCIDSGDTKVFMIDKISIVDADGVIDLAKNVSQSTLYVNLEQLHTDVLSKFDDNQFHVDLGDDYLNIHKKWKNGKHQKGIVMSIYYNAEYIDHVFSFETEKIEEVAKTYQRPWHICGRNFNSNSFKDFNKAAYYFIDHIDKAITVKNIHGEVKE</sequence>
<dbReference type="RefSeq" id="WP_264724896.1">
    <property type="nucleotide sequence ID" value="NZ_JAPDMX010000003.1"/>
</dbReference>
<comment type="caution">
    <text evidence="1">The sequence shown here is derived from an EMBL/GenBank/DDBJ whole genome shotgun (WGS) entry which is preliminary data.</text>
</comment>
<accession>A0ABT3I5X8</accession>
<name>A0ABT3I5X8_9GAMM</name>
<proteinExistence type="predicted"/>
<gene>
    <name evidence="1" type="ORF">OHT75_02780</name>
</gene>
<dbReference type="EMBL" id="JAPDMX010000003">
    <property type="protein sequence ID" value="MCW3171402.1"/>
    <property type="molecule type" value="Genomic_DNA"/>
</dbReference>
<evidence type="ECO:0000313" key="1">
    <source>
        <dbReference type="EMBL" id="MCW3171402.1"/>
    </source>
</evidence>
<organism evidence="1 2">
    <name type="scientific">Shewanella subflava</name>
    <dbReference type="NCBI Taxonomy" id="2986476"/>
    <lineage>
        <taxon>Bacteria</taxon>
        <taxon>Pseudomonadati</taxon>
        <taxon>Pseudomonadota</taxon>
        <taxon>Gammaproteobacteria</taxon>
        <taxon>Alteromonadales</taxon>
        <taxon>Shewanellaceae</taxon>
        <taxon>Shewanella</taxon>
    </lineage>
</organism>
<protein>
    <submittedName>
        <fullName evidence="1">Uncharacterized protein</fullName>
    </submittedName>
</protein>
<dbReference type="PROSITE" id="PS52050">
    <property type="entry name" value="WYL"/>
    <property type="match status" value="1"/>
</dbReference>
<reference evidence="1" key="1">
    <citation type="submission" date="2022-10" db="EMBL/GenBank/DDBJ databases">
        <title>Shewanella flava sp. nov, isolated from the estuary of the Fenhe River into the Yellow River.</title>
        <authorList>
            <person name="Li Y."/>
        </authorList>
    </citation>
    <scope>NUCLEOTIDE SEQUENCE</scope>
    <source>
        <strain evidence="1">FYR11-62</strain>
    </source>
</reference>